<gene>
    <name evidence="1" type="ORF">GA0070614_0466</name>
</gene>
<dbReference type="Proteomes" id="UP000198215">
    <property type="component" value="Chromosome I"/>
</dbReference>
<name>A0A1C5GWS1_9ACTN</name>
<dbReference type="AlphaFoldDB" id="A0A1C5GWS1"/>
<sequence length="134" mass="14992">MPERPTARWLRYVEEQTAQLQAGTLQEPEDAWALSDFPIPLIRATDAALSDFEQRLIQINPESDAAVLAAVQQVVLALNAVSEDLASPTYDTDGREDLCTYIDEALTSVGVDVPALAARHGLQRWQITDQWRDW</sequence>
<reference evidence="2" key="1">
    <citation type="submission" date="2016-06" db="EMBL/GenBank/DDBJ databases">
        <authorList>
            <person name="Varghese N."/>
            <person name="Submissions Spin"/>
        </authorList>
    </citation>
    <scope>NUCLEOTIDE SEQUENCE [LARGE SCALE GENOMIC DNA]</scope>
    <source>
        <strain evidence="2">DSM 45161</strain>
    </source>
</reference>
<organism evidence="1 2">
    <name type="scientific">Micromonospora coxensis</name>
    <dbReference type="NCBI Taxonomy" id="356852"/>
    <lineage>
        <taxon>Bacteria</taxon>
        <taxon>Bacillati</taxon>
        <taxon>Actinomycetota</taxon>
        <taxon>Actinomycetes</taxon>
        <taxon>Micromonosporales</taxon>
        <taxon>Micromonosporaceae</taxon>
        <taxon>Micromonospora</taxon>
    </lineage>
</organism>
<evidence type="ECO:0000313" key="1">
    <source>
        <dbReference type="EMBL" id="SCG38037.1"/>
    </source>
</evidence>
<evidence type="ECO:0000313" key="2">
    <source>
        <dbReference type="Proteomes" id="UP000198215"/>
    </source>
</evidence>
<dbReference type="EMBL" id="LT607753">
    <property type="protein sequence ID" value="SCG38037.1"/>
    <property type="molecule type" value="Genomic_DNA"/>
</dbReference>
<proteinExistence type="predicted"/>
<keyword evidence="2" id="KW-1185">Reference proteome</keyword>
<accession>A0A1C5GWS1</accession>
<dbReference type="RefSeq" id="WP_088974439.1">
    <property type="nucleotide sequence ID" value="NZ_LT607753.1"/>
</dbReference>
<protein>
    <submittedName>
        <fullName evidence="1">Uncharacterized protein</fullName>
    </submittedName>
</protein>
<dbReference type="OrthoDB" id="4205169at2"/>